<evidence type="ECO:0000259" key="1">
    <source>
        <dbReference type="Pfam" id="PF12697"/>
    </source>
</evidence>
<name>A0A537KBL4_9BACT</name>
<feature type="domain" description="AB hydrolase-1" evidence="1">
    <location>
        <begin position="44"/>
        <end position="264"/>
    </location>
</feature>
<dbReference type="InterPro" id="IPR029058">
    <property type="entry name" value="AB_hydrolase_fold"/>
</dbReference>
<dbReference type="InterPro" id="IPR000073">
    <property type="entry name" value="AB_hydrolase_1"/>
</dbReference>
<gene>
    <name evidence="2" type="ORF">E6H00_01630</name>
</gene>
<comment type="caution">
    <text evidence="2">The sequence shown here is derived from an EMBL/GenBank/DDBJ whole genome shotgun (WGS) entry which is preliminary data.</text>
</comment>
<dbReference type="EMBL" id="VBAK01000036">
    <property type="protein sequence ID" value="TMI93169.1"/>
    <property type="molecule type" value="Genomic_DNA"/>
</dbReference>
<proteinExistence type="predicted"/>
<dbReference type="PRINTS" id="PR00111">
    <property type="entry name" value="ABHYDROLASE"/>
</dbReference>
<dbReference type="GO" id="GO:0016787">
    <property type="term" value="F:hydrolase activity"/>
    <property type="evidence" value="ECO:0007669"/>
    <property type="project" value="UniProtKB-KW"/>
</dbReference>
<dbReference type="AlphaFoldDB" id="A0A537KBL4"/>
<dbReference type="PANTHER" id="PTHR43689">
    <property type="entry name" value="HYDROLASE"/>
    <property type="match status" value="1"/>
</dbReference>
<protein>
    <submittedName>
        <fullName evidence="2">Alpha/beta hydrolase</fullName>
    </submittedName>
</protein>
<evidence type="ECO:0000313" key="3">
    <source>
        <dbReference type="Proteomes" id="UP000318509"/>
    </source>
</evidence>
<evidence type="ECO:0000313" key="2">
    <source>
        <dbReference type="EMBL" id="TMI93169.1"/>
    </source>
</evidence>
<dbReference type="SUPFAM" id="SSF53474">
    <property type="entry name" value="alpha/beta-Hydrolases"/>
    <property type="match status" value="1"/>
</dbReference>
<organism evidence="2 3">
    <name type="scientific">Candidatus Segetimicrobium genomatis</name>
    <dbReference type="NCBI Taxonomy" id="2569760"/>
    <lineage>
        <taxon>Bacteria</taxon>
        <taxon>Bacillati</taxon>
        <taxon>Candidatus Sysuimicrobiota</taxon>
        <taxon>Candidatus Sysuimicrobiia</taxon>
        <taxon>Candidatus Sysuimicrobiales</taxon>
        <taxon>Candidatus Segetimicrobiaceae</taxon>
        <taxon>Candidatus Segetimicrobium</taxon>
    </lineage>
</organism>
<dbReference type="Proteomes" id="UP000318509">
    <property type="component" value="Unassembled WGS sequence"/>
</dbReference>
<dbReference type="Gene3D" id="3.40.50.1820">
    <property type="entry name" value="alpha/beta hydrolase"/>
    <property type="match status" value="1"/>
</dbReference>
<reference evidence="2 3" key="1">
    <citation type="journal article" date="2019" name="Nat. Microbiol.">
        <title>Mediterranean grassland soil C-N compound turnover is dependent on rainfall and depth, and is mediated by genomically divergent microorganisms.</title>
        <authorList>
            <person name="Diamond S."/>
            <person name="Andeer P.F."/>
            <person name="Li Z."/>
            <person name="Crits-Christoph A."/>
            <person name="Burstein D."/>
            <person name="Anantharaman K."/>
            <person name="Lane K.R."/>
            <person name="Thomas B.C."/>
            <person name="Pan C."/>
            <person name="Northen T.R."/>
            <person name="Banfield J.F."/>
        </authorList>
    </citation>
    <scope>NUCLEOTIDE SEQUENCE [LARGE SCALE GENOMIC DNA]</scope>
    <source>
        <strain evidence="2">NP_3</strain>
    </source>
</reference>
<accession>A0A537KBL4</accession>
<dbReference type="Pfam" id="PF12697">
    <property type="entry name" value="Abhydrolase_6"/>
    <property type="match status" value="1"/>
</dbReference>
<keyword evidence="2" id="KW-0378">Hydrolase</keyword>
<sequence length="277" mass="30881">MEPATSMNEECVNAGKVTVTAGIEPAGLRYDYAPSSRTNAPVALLPGLFAGEWMWESTSARLRAEGFGVIRLRDPLAVLDWGSGGIEDLRPTLCAVLDQHAVERCTLCGNSLGGLVALDFARHYPQRVDSLVVSGAPGLEPEINLGIGTPRQVSREFVLRLAENLFHDPRRATEDMIQRTADVLSERHHFANAVRALKASREYPIQDALAEIQCPVLLAWGENDRVTPVEYWKLWARALDTLHLQTIPQCGHSPMIERPRVFNELLLGFLRRRREHC</sequence>
<dbReference type="PANTHER" id="PTHR43689:SF8">
    <property type="entry name" value="ALPHA_BETA-HYDROLASES SUPERFAMILY PROTEIN"/>
    <property type="match status" value="1"/>
</dbReference>